<evidence type="ECO:0000313" key="2">
    <source>
        <dbReference type="Proteomes" id="UP000007509"/>
    </source>
</evidence>
<reference evidence="1 2" key="1">
    <citation type="journal article" date="2012" name="J. Bacteriol.">
        <title>Twenty-one genome sequences from Pseudomonas species and 19 genome sequences from diverse bacteria isolated from the rhizosphere and endosphere of Populus deltoides.</title>
        <authorList>
            <person name="Brown S.D."/>
            <person name="Utturkar S.M."/>
            <person name="Klingeman D.M."/>
            <person name="Johnson C.M."/>
            <person name="Martin S.L."/>
            <person name="Land M.L."/>
            <person name="Lu T.Y."/>
            <person name="Schadt C.W."/>
            <person name="Doktycz M.J."/>
            <person name="Pelletier D.A."/>
        </authorList>
    </citation>
    <scope>NUCLEOTIDE SEQUENCE [LARGE SCALE GENOMIC DNA]</scope>
    <source>
        <strain evidence="1 2">CF314</strain>
    </source>
</reference>
<dbReference type="EMBL" id="AKJY01000047">
    <property type="protein sequence ID" value="EJL70930.1"/>
    <property type="molecule type" value="Genomic_DNA"/>
</dbReference>
<dbReference type="RefSeq" id="WP_007844260.1">
    <property type="nucleotide sequence ID" value="NZ_AKJY01000047.1"/>
</dbReference>
<evidence type="ECO:0000313" key="1">
    <source>
        <dbReference type="EMBL" id="EJL70930.1"/>
    </source>
</evidence>
<name>J2JSW1_9FLAO</name>
<evidence type="ECO:0008006" key="3">
    <source>
        <dbReference type="Google" id="ProtNLM"/>
    </source>
</evidence>
<protein>
    <recommendedName>
        <fullName evidence="3">Rubredoxin-like domain-containing protein</fullName>
    </recommendedName>
</protein>
<dbReference type="PATRIC" id="fig|1144316.3.peg.2623"/>
<comment type="caution">
    <text evidence="1">The sequence shown here is derived from an EMBL/GenBank/DDBJ whole genome shotgun (WGS) entry which is preliminary data.</text>
</comment>
<accession>J2JSW1</accession>
<dbReference type="Proteomes" id="UP000007509">
    <property type="component" value="Unassembled WGS sequence"/>
</dbReference>
<dbReference type="AlphaFoldDB" id="J2JSW1"/>
<dbReference type="OrthoDB" id="1456570at2"/>
<organism evidence="1 2">
    <name type="scientific">Chryseobacterium populi</name>
    <dbReference type="NCBI Taxonomy" id="1144316"/>
    <lineage>
        <taxon>Bacteria</taxon>
        <taxon>Pseudomonadati</taxon>
        <taxon>Bacteroidota</taxon>
        <taxon>Flavobacteriia</taxon>
        <taxon>Flavobacteriales</taxon>
        <taxon>Weeksellaceae</taxon>
        <taxon>Chryseobacterium group</taxon>
        <taxon>Chryseobacterium</taxon>
    </lineage>
</organism>
<sequence>MKEYICKACGFNNYPEEFWEDDNPMYIICPCCGCESGNEDYTIESAKEYRMEWIKKGTKWFDPSLKPNDWDFSSQLKKIPEEYI</sequence>
<keyword evidence="2" id="KW-1185">Reference proteome</keyword>
<gene>
    <name evidence="1" type="ORF">PMI13_02604</name>
</gene>
<proteinExistence type="predicted"/>